<dbReference type="PANTHER" id="PTHR35936">
    <property type="entry name" value="MEMBRANE-BOUND LYTIC MUREIN TRANSGLYCOSYLASE F"/>
    <property type="match status" value="1"/>
</dbReference>
<dbReference type="CDD" id="cd01004">
    <property type="entry name" value="PBP2_MidA_like"/>
    <property type="match status" value="1"/>
</dbReference>
<dbReference type="Proteomes" id="UP001645859">
    <property type="component" value="Unassembled WGS sequence"/>
</dbReference>
<feature type="signal peptide" evidence="2">
    <location>
        <begin position="1"/>
        <end position="32"/>
    </location>
</feature>
<evidence type="ECO:0000256" key="1">
    <source>
        <dbReference type="ARBA" id="ARBA00022729"/>
    </source>
</evidence>
<organism evidence="4 5">
    <name type="scientific">Leucobacter chromiireducens subsp. solipictus</name>
    <dbReference type="NCBI Taxonomy" id="398235"/>
    <lineage>
        <taxon>Bacteria</taxon>
        <taxon>Bacillati</taxon>
        <taxon>Actinomycetota</taxon>
        <taxon>Actinomycetes</taxon>
        <taxon>Micrococcales</taxon>
        <taxon>Microbacteriaceae</taxon>
        <taxon>Leucobacter</taxon>
    </lineage>
</organism>
<feature type="domain" description="Solute-binding protein family 3/N-terminal" evidence="3">
    <location>
        <begin position="62"/>
        <end position="291"/>
    </location>
</feature>
<evidence type="ECO:0000313" key="5">
    <source>
        <dbReference type="Proteomes" id="UP001645859"/>
    </source>
</evidence>
<gene>
    <name evidence="4" type="ORF">D3230_07380</name>
</gene>
<evidence type="ECO:0000256" key="2">
    <source>
        <dbReference type="SAM" id="SignalP"/>
    </source>
</evidence>
<dbReference type="SMART" id="SM00062">
    <property type="entry name" value="PBPb"/>
    <property type="match status" value="1"/>
</dbReference>
<dbReference type="Gene3D" id="3.40.190.10">
    <property type="entry name" value="Periplasmic binding protein-like II"/>
    <property type="match status" value="2"/>
</dbReference>
<evidence type="ECO:0000313" key="4">
    <source>
        <dbReference type="EMBL" id="MBL3679119.1"/>
    </source>
</evidence>
<dbReference type="RefSeq" id="WP_202344379.1">
    <property type="nucleotide sequence ID" value="NZ_BAAAPI010000013.1"/>
</dbReference>
<proteinExistence type="predicted"/>
<dbReference type="InterPro" id="IPR001638">
    <property type="entry name" value="Solute-binding_3/MltF_N"/>
</dbReference>
<evidence type="ECO:0000259" key="3">
    <source>
        <dbReference type="SMART" id="SM00062"/>
    </source>
</evidence>
<dbReference type="SUPFAM" id="SSF53850">
    <property type="entry name" value="Periplasmic binding protein-like II"/>
    <property type="match status" value="1"/>
</dbReference>
<keyword evidence="5" id="KW-1185">Reference proteome</keyword>
<accession>A0ABS1SEZ0</accession>
<protein>
    <submittedName>
        <fullName evidence="4">ABC transporter substrate-binding protein</fullName>
    </submittedName>
</protein>
<dbReference type="PANTHER" id="PTHR35936:SF17">
    <property type="entry name" value="ARGININE-BINDING EXTRACELLULAR PROTEIN ARTP"/>
    <property type="match status" value="1"/>
</dbReference>
<reference evidence="4 5" key="1">
    <citation type="submission" date="2018-09" db="EMBL/GenBank/DDBJ databases">
        <title>Comparative genomics of Leucobacter spp.</title>
        <authorList>
            <person name="Reis A.C."/>
            <person name="Kolvenbach B.A."/>
            <person name="Corvini P.F.X."/>
            <person name="Nunes O.C."/>
        </authorList>
    </citation>
    <scope>NUCLEOTIDE SEQUENCE [LARGE SCALE GENOMIC DNA]</scope>
    <source>
        <strain evidence="4 5">TAN 31504</strain>
    </source>
</reference>
<keyword evidence="1 2" id="KW-0732">Signal</keyword>
<feature type="chain" id="PRO_5046896625" evidence="2">
    <location>
        <begin position="33"/>
        <end position="304"/>
    </location>
</feature>
<dbReference type="PROSITE" id="PS51257">
    <property type="entry name" value="PROKAR_LIPOPROTEIN"/>
    <property type="match status" value="1"/>
</dbReference>
<dbReference type="Pfam" id="PF00497">
    <property type="entry name" value="SBP_bac_3"/>
    <property type="match status" value="1"/>
</dbReference>
<dbReference type="EMBL" id="QYAC01000003">
    <property type="protein sequence ID" value="MBL3679119.1"/>
    <property type="molecule type" value="Genomic_DNA"/>
</dbReference>
<comment type="caution">
    <text evidence="4">The sequence shown here is derived from an EMBL/GenBank/DDBJ whole genome shotgun (WGS) entry which is preliminary data.</text>
</comment>
<sequence length="304" mass="32105">MRTSSTVRIAAAALIAPALLFTAACSSGDATADGGSAKPTAEVNTDAPLYDQLPEAVQQAGVLNAASYIGYPPFEYYDEDNETVIGLDRDLADAIEQQIGVPIVYHNVPFDSIVPGLAAKRYDLAMSAMSDTLERQEQVDFLDYFMNGEAILTTKENPKKIGTITDLCGITVGGVKGTTGAEKTDIQSEECVAEGKPAVDHTVFPGQNEAVLALQNGRVEAVVLGYSTGGYIAQTSNDALAITPPFQMDGPFGIVFPKGSEELMAAFTKSLEAIEADGTYDKILAEYGQSDAAIDKFVINGATH</sequence>
<name>A0ABS1SEZ0_9MICO</name>